<evidence type="ECO:0000313" key="1">
    <source>
        <dbReference type="EMBL" id="KAK6751111.1"/>
    </source>
</evidence>
<reference evidence="1 2" key="1">
    <citation type="submission" date="2023-08" db="EMBL/GenBank/DDBJ databases">
        <title>A Necator americanus chromosomal reference genome.</title>
        <authorList>
            <person name="Ilik V."/>
            <person name="Petrzelkova K.J."/>
            <person name="Pardy F."/>
            <person name="Fuh T."/>
            <person name="Niatou-Singa F.S."/>
            <person name="Gouil Q."/>
            <person name="Baker L."/>
            <person name="Ritchie M.E."/>
            <person name="Jex A.R."/>
            <person name="Gazzola D."/>
            <person name="Li H."/>
            <person name="Toshio Fujiwara R."/>
            <person name="Zhan B."/>
            <person name="Aroian R.V."/>
            <person name="Pafco B."/>
            <person name="Schwarz E.M."/>
        </authorList>
    </citation>
    <scope>NUCLEOTIDE SEQUENCE [LARGE SCALE GENOMIC DNA]</scope>
    <source>
        <strain evidence="1 2">Aroian</strain>
        <tissue evidence="1">Whole animal</tissue>
    </source>
</reference>
<gene>
    <name evidence="1" type="primary">Necator_chrIV.g16138</name>
    <name evidence="1" type="ORF">RB195_002842</name>
</gene>
<protein>
    <submittedName>
        <fullName evidence="1">Uncharacterized protein</fullName>
    </submittedName>
</protein>
<name>A0ABR1DME4_NECAM</name>
<accession>A0ABR1DME4</accession>
<organism evidence="1 2">
    <name type="scientific">Necator americanus</name>
    <name type="common">Human hookworm</name>
    <dbReference type="NCBI Taxonomy" id="51031"/>
    <lineage>
        <taxon>Eukaryota</taxon>
        <taxon>Metazoa</taxon>
        <taxon>Ecdysozoa</taxon>
        <taxon>Nematoda</taxon>
        <taxon>Chromadorea</taxon>
        <taxon>Rhabditida</taxon>
        <taxon>Rhabditina</taxon>
        <taxon>Rhabditomorpha</taxon>
        <taxon>Strongyloidea</taxon>
        <taxon>Ancylostomatidae</taxon>
        <taxon>Bunostominae</taxon>
        <taxon>Necator</taxon>
    </lineage>
</organism>
<keyword evidence="2" id="KW-1185">Reference proteome</keyword>
<dbReference type="Proteomes" id="UP001303046">
    <property type="component" value="Unassembled WGS sequence"/>
</dbReference>
<sequence length="89" mass="10251">MLRLVCQYTAITPDSPEFALGALLYNKLPRFVRAKIYNMTGGQRNLAPSELINLLEEIVRKESTLRQMDYSTASHKMSYHVDVRPGRHQ</sequence>
<dbReference type="EMBL" id="JAVFWL010000004">
    <property type="protein sequence ID" value="KAK6751111.1"/>
    <property type="molecule type" value="Genomic_DNA"/>
</dbReference>
<proteinExistence type="predicted"/>
<evidence type="ECO:0000313" key="2">
    <source>
        <dbReference type="Proteomes" id="UP001303046"/>
    </source>
</evidence>
<comment type="caution">
    <text evidence="1">The sequence shown here is derived from an EMBL/GenBank/DDBJ whole genome shotgun (WGS) entry which is preliminary data.</text>
</comment>